<feature type="region of interest" description="Disordered" evidence="1">
    <location>
        <begin position="1"/>
        <end position="67"/>
    </location>
</feature>
<name>A0ABQ9GRP6_9NEOP</name>
<comment type="caution">
    <text evidence="2">The sequence shown here is derived from an EMBL/GenBank/DDBJ whole genome shotgun (WGS) entry which is preliminary data.</text>
</comment>
<keyword evidence="3" id="KW-1185">Reference proteome</keyword>
<organism evidence="2 3">
    <name type="scientific">Dryococelus australis</name>
    <dbReference type="NCBI Taxonomy" id="614101"/>
    <lineage>
        <taxon>Eukaryota</taxon>
        <taxon>Metazoa</taxon>
        <taxon>Ecdysozoa</taxon>
        <taxon>Arthropoda</taxon>
        <taxon>Hexapoda</taxon>
        <taxon>Insecta</taxon>
        <taxon>Pterygota</taxon>
        <taxon>Neoptera</taxon>
        <taxon>Polyneoptera</taxon>
        <taxon>Phasmatodea</taxon>
        <taxon>Verophasmatodea</taxon>
        <taxon>Anareolatae</taxon>
        <taxon>Phasmatidae</taxon>
        <taxon>Eurycanthinae</taxon>
        <taxon>Dryococelus</taxon>
    </lineage>
</organism>
<evidence type="ECO:0000256" key="1">
    <source>
        <dbReference type="SAM" id="MobiDB-lite"/>
    </source>
</evidence>
<evidence type="ECO:0000313" key="3">
    <source>
        <dbReference type="Proteomes" id="UP001159363"/>
    </source>
</evidence>
<feature type="compositionally biased region" description="Basic and acidic residues" evidence="1">
    <location>
        <begin position="33"/>
        <end position="42"/>
    </location>
</feature>
<evidence type="ECO:0000313" key="2">
    <source>
        <dbReference type="EMBL" id="KAJ8874688.1"/>
    </source>
</evidence>
<dbReference type="EMBL" id="JARBHB010000010">
    <property type="protein sequence ID" value="KAJ8874688.1"/>
    <property type="molecule type" value="Genomic_DNA"/>
</dbReference>
<gene>
    <name evidence="2" type="ORF">PR048_025554</name>
</gene>
<protein>
    <submittedName>
        <fullName evidence="2">Uncharacterized protein</fullName>
    </submittedName>
</protein>
<proteinExistence type="predicted"/>
<feature type="non-terminal residue" evidence="2">
    <location>
        <position position="67"/>
    </location>
</feature>
<reference evidence="2 3" key="1">
    <citation type="submission" date="2023-02" db="EMBL/GenBank/DDBJ databases">
        <title>LHISI_Scaffold_Assembly.</title>
        <authorList>
            <person name="Stuart O.P."/>
            <person name="Cleave R."/>
            <person name="Magrath M.J.L."/>
            <person name="Mikheyev A.S."/>
        </authorList>
    </citation>
    <scope>NUCLEOTIDE SEQUENCE [LARGE SCALE GENOMIC DNA]</scope>
    <source>
        <strain evidence="2">Daus_M_001</strain>
        <tissue evidence="2">Leg muscle</tissue>
    </source>
</reference>
<dbReference type="Proteomes" id="UP001159363">
    <property type="component" value="Chromosome 9"/>
</dbReference>
<sequence length="67" mass="7189">MHHSGRAGTHGEEHIASTNGANPAKETFTLPTDKPETTSPDRDDTDNDIIAVLPQPTPARRGEIPFA</sequence>
<accession>A0ABQ9GRP6</accession>